<dbReference type="OMA" id="TPVSWNP"/>
<dbReference type="GO" id="GO:0006412">
    <property type="term" value="P:translation"/>
    <property type="evidence" value="ECO:0007669"/>
    <property type="project" value="InterPro"/>
</dbReference>
<dbReference type="SUPFAM" id="SSF53137">
    <property type="entry name" value="Translational machinery components"/>
    <property type="match status" value="1"/>
</dbReference>
<dbReference type="GO" id="GO:0003735">
    <property type="term" value="F:structural constituent of ribosome"/>
    <property type="evidence" value="ECO:0007669"/>
    <property type="project" value="InterPro"/>
</dbReference>
<dbReference type="InterPro" id="IPR036967">
    <property type="entry name" value="Ribosomal_uS11_sf"/>
</dbReference>
<proteinExistence type="inferred from homology"/>
<name>A0A9Q0MG48_BLOTA</name>
<dbReference type="GO" id="GO:1990904">
    <property type="term" value="C:ribonucleoprotein complex"/>
    <property type="evidence" value="ECO:0007669"/>
    <property type="project" value="UniProtKB-KW"/>
</dbReference>
<dbReference type="Proteomes" id="UP001142055">
    <property type="component" value="Chromosome 1"/>
</dbReference>
<evidence type="ECO:0008006" key="6">
    <source>
        <dbReference type="Google" id="ProtNLM"/>
    </source>
</evidence>
<comment type="caution">
    <text evidence="4">The sequence shown here is derived from an EMBL/GenBank/DDBJ whole genome shotgun (WGS) entry which is preliminary data.</text>
</comment>
<protein>
    <recommendedName>
        <fullName evidence="6">Mitochondrial ribosomal protein S11</fullName>
    </recommendedName>
</protein>
<comment type="similarity">
    <text evidence="1">Belongs to the universal ribosomal protein uS11 family.</text>
</comment>
<dbReference type="GO" id="GO:0005840">
    <property type="term" value="C:ribosome"/>
    <property type="evidence" value="ECO:0007669"/>
    <property type="project" value="UniProtKB-KW"/>
</dbReference>
<keyword evidence="2" id="KW-0689">Ribosomal protein</keyword>
<organism evidence="4 5">
    <name type="scientific">Blomia tropicalis</name>
    <name type="common">Mite</name>
    <dbReference type="NCBI Taxonomy" id="40697"/>
    <lineage>
        <taxon>Eukaryota</taxon>
        <taxon>Metazoa</taxon>
        <taxon>Ecdysozoa</taxon>
        <taxon>Arthropoda</taxon>
        <taxon>Chelicerata</taxon>
        <taxon>Arachnida</taxon>
        <taxon>Acari</taxon>
        <taxon>Acariformes</taxon>
        <taxon>Sarcoptiformes</taxon>
        <taxon>Astigmata</taxon>
        <taxon>Glycyphagoidea</taxon>
        <taxon>Echimyopodidae</taxon>
        <taxon>Blomia</taxon>
    </lineage>
</organism>
<dbReference type="AlphaFoldDB" id="A0A9Q0MG48"/>
<gene>
    <name evidence="4" type="ORF">RDWZM_002447</name>
</gene>
<reference evidence="4" key="1">
    <citation type="submission" date="2022-12" db="EMBL/GenBank/DDBJ databases">
        <title>Genome assemblies of Blomia tropicalis.</title>
        <authorList>
            <person name="Cui Y."/>
        </authorList>
    </citation>
    <scope>NUCLEOTIDE SEQUENCE</scope>
    <source>
        <tissue evidence="4">Adult mites</tissue>
    </source>
</reference>
<dbReference type="OrthoDB" id="1654884at2759"/>
<evidence type="ECO:0000313" key="4">
    <source>
        <dbReference type="EMBL" id="KAJ6223902.1"/>
    </source>
</evidence>
<evidence type="ECO:0000256" key="3">
    <source>
        <dbReference type="ARBA" id="ARBA00023274"/>
    </source>
</evidence>
<evidence type="ECO:0000313" key="5">
    <source>
        <dbReference type="Proteomes" id="UP001142055"/>
    </source>
</evidence>
<evidence type="ECO:0000256" key="1">
    <source>
        <dbReference type="ARBA" id="ARBA00006194"/>
    </source>
</evidence>
<dbReference type="PANTHER" id="PTHR11759">
    <property type="entry name" value="40S RIBOSOMAL PROTEIN S14/30S RIBOSOMAL PROTEIN S11"/>
    <property type="match status" value="1"/>
</dbReference>
<dbReference type="InterPro" id="IPR001971">
    <property type="entry name" value="Ribosomal_uS11"/>
</dbReference>
<dbReference type="Gene3D" id="3.30.420.80">
    <property type="entry name" value="Ribosomal protein S11"/>
    <property type="match status" value="1"/>
</dbReference>
<dbReference type="EMBL" id="JAPWDV010000001">
    <property type="protein sequence ID" value="KAJ6223902.1"/>
    <property type="molecule type" value="Genomic_DNA"/>
</dbReference>
<keyword evidence="3" id="KW-0687">Ribonucleoprotein</keyword>
<evidence type="ECO:0000256" key="2">
    <source>
        <dbReference type="ARBA" id="ARBA00022980"/>
    </source>
</evidence>
<sequence>MMLSRKAITGFLCNGSRSIYTTATLGKAEDKRQMLKTMPKKDEGSHGERAMEIDITGYGRICEFPKLDTPDRLFNNIPFKQIPIVHIKSSKNNTLLQLTGPDGNPIYNRSCGVDGFKNCRKGTNIAAQVTATAFGKVIAKMGYNTCRVCINGLGPGRMSSFKGLQMAGINIISITDSTPVIDYPTKRPPAARSL</sequence>
<keyword evidence="5" id="KW-1185">Reference proteome</keyword>
<dbReference type="Pfam" id="PF00411">
    <property type="entry name" value="Ribosomal_S11"/>
    <property type="match status" value="1"/>
</dbReference>
<dbReference type="HAMAP" id="MF_01310">
    <property type="entry name" value="Ribosomal_uS11"/>
    <property type="match status" value="1"/>
</dbReference>
<accession>A0A9Q0MG48</accession>